<reference evidence="1 2" key="1">
    <citation type="submission" date="2024-02" db="EMBL/GenBank/DDBJ databases">
        <authorList>
            <person name="Chen Y."/>
            <person name="Shah S."/>
            <person name="Dougan E. K."/>
            <person name="Thang M."/>
            <person name="Chan C."/>
        </authorList>
    </citation>
    <scope>NUCLEOTIDE SEQUENCE [LARGE SCALE GENOMIC DNA]</scope>
</reference>
<keyword evidence="2" id="KW-1185">Reference proteome</keyword>
<sequence length="327" mass="36442">MDGEIPVFDVDLDEDPFVRWQEIARAYAPMLQKLADLQVALETPRAKKGRRRKATLEQRVARFAAKEALQLLERLEGAGGFMGEVLAELKGLAEAAQVPLQALCSLSLQYEAYCACTAVAARVEDGSIALARTLDWEFPQLKALNIDVRVFRGRQLLYVATTWAGYIGILTAQRPERYAAAVNFREPSETSEVKVDALPVGLALRSVLERNENYADFLKDIASIPVMAPFYCLVASTSGAAQITRDGLTEIKRRVLAEDQLYLVQANMDHWDNDMANDNQQSLERCKLVEEMLQLPLTRGYATRKGNGLEKGRGGSPWLFHMRFGGS</sequence>
<organism evidence="1 2">
    <name type="scientific">Durusdinium trenchii</name>
    <dbReference type="NCBI Taxonomy" id="1381693"/>
    <lineage>
        <taxon>Eukaryota</taxon>
        <taxon>Sar</taxon>
        <taxon>Alveolata</taxon>
        <taxon>Dinophyceae</taxon>
        <taxon>Suessiales</taxon>
        <taxon>Symbiodiniaceae</taxon>
        <taxon>Durusdinium</taxon>
    </lineage>
</organism>
<name>A0ABP0ML03_9DINO</name>
<dbReference type="EMBL" id="CAXAMM010022525">
    <property type="protein sequence ID" value="CAK9052154.1"/>
    <property type="molecule type" value="Genomic_DNA"/>
</dbReference>
<dbReference type="PANTHER" id="PTHR28583">
    <property type="entry name" value="ACID AMIDASE"/>
    <property type="match status" value="1"/>
</dbReference>
<dbReference type="Pfam" id="PF15508">
    <property type="entry name" value="NAAA-beta"/>
    <property type="match status" value="1"/>
</dbReference>
<dbReference type="InterPro" id="IPR029130">
    <property type="entry name" value="Acid_ceramidase_N"/>
</dbReference>
<protein>
    <submittedName>
        <fullName evidence="1">Acid ceramidase (AC) (ACDase) (Acid CDase) (Acylsphingosine deacylase) (N-acylethanolamine hydrolase ASAH1) (N-acylsphingosine amidohydrolase) [Cleaved into: Acid ceramidase subunit alpha</fullName>
    </submittedName>
</protein>
<accession>A0ABP0ML03</accession>
<proteinExistence type="predicted"/>
<gene>
    <name evidence="1" type="ORF">SCF082_LOCUS28560</name>
</gene>
<comment type="caution">
    <text evidence="1">The sequence shown here is derived from an EMBL/GenBank/DDBJ whole genome shotgun (WGS) entry which is preliminary data.</text>
</comment>
<evidence type="ECO:0000313" key="1">
    <source>
        <dbReference type="EMBL" id="CAK9052154.1"/>
    </source>
</evidence>
<dbReference type="PANTHER" id="PTHR28583:SF1">
    <property type="entry name" value="ACID CERAMIDASE"/>
    <property type="match status" value="1"/>
</dbReference>
<evidence type="ECO:0000313" key="2">
    <source>
        <dbReference type="Proteomes" id="UP001642464"/>
    </source>
</evidence>
<dbReference type="GO" id="GO:0016787">
    <property type="term" value="F:hydrolase activity"/>
    <property type="evidence" value="ECO:0007669"/>
    <property type="project" value="UniProtKB-KW"/>
</dbReference>
<keyword evidence="1" id="KW-0378">Hydrolase</keyword>
<dbReference type="Proteomes" id="UP001642464">
    <property type="component" value="Unassembled WGS sequence"/>
</dbReference>
<dbReference type="Gene3D" id="3.60.60.10">
    <property type="entry name" value="Penicillin V Acylase, Chain A"/>
    <property type="match status" value="1"/>
</dbReference>